<reference evidence="2" key="1">
    <citation type="submission" date="2021-01" db="EMBL/GenBank/DDBJ databases">
        <title>Caligus Genome Assembly.</title>
        <authorList>
            <person name="Gallardo-Escarate C."/>
        </authorList>
    </citation>
    <scope>NUCLEOTIDE SEQUENCE [LARGE SCALE GENOMIC DNA]</scope>
</reference>
<dbReference type="SUPFAM" id="SSF53383">
    <property type="entry name" value="PLP-dependent transferases"/>
    <property type="match status" value="1"/>
</dbReference>
<sequence length="57" mass="6354">MELIIVKSDENGELNYDDLERHIKDNLPPPAIISLNIGSTMKGAIDSIKKQRPFSTS</sequence>
<dbReference type="InterPro" id="IPR015424">
    <property type="entry name" value="PyrdxlP-dep_Trfase"/>
</dbReference>
<dbReference type="Proteomes" id="UP000595437">
    <property type="component" value="Chromosome 1"/>
</dbReference>
<dbReference type="Gene3D" id="3.40.640.10">
    <property type="entry name" value="Type I PLP-dependent aspartate aminotransferase-like (Major domain)"/>
    <property type="match status" value="1"/>
</dbReference>
<name>A0A7T8KHJ3_CALRO</name>
<evidence type="ECO:0000313" key="2">
    <source>
        <dbReference type="Proteomes" id="UP000595437"/>
    </source>
</evidence>
<dbReference type="EMBL" id="CP045890">
    <property type="protein sequence ID" value="QQP55975.1"/>
    <property type="molecule type" value="Genomic_DNA"/>
</dbReference>
<accession>A0A7T8KHJ3</accession>
<organism evidence="1 2">
    <name type="scientific">Caligus rogercresseyi</name>
    <name type="common">Sea louse</name>
    <dbReference type="NCBI Taxonomy" id="217165"/>
    <lineage>
        <taxon>Eukaryota</taxon>
        <taxon>Metazoa</taxon>
        <taxon>Ecdysozoa</taxon>
        <taxon>Arthropoda</taxon>
        <taxon>Crustacea</taxon>
        <taxon>Multicrustacea</taxon>
        <taxon>Hexanauplia</taxon>
        <taxon>Copepoda</taxon>
        <taxon>Siphonostomatoida</taxon>
        <taxon>Caligidae</taxon>
        <taxon>Caligus</taxon>
    </lineage>
</organism>
<proteinExistence type="predicted"/>
<keyword evidence="2" id="KW-1185">Reference proteome</keyword>
<gene>
    <name evidence="1" type="ORF">FKW44_000487</name>
</gene>
<dbReference type="AlphaFoldDB" id="A0A7T8KHJ3"/>
<evidence type="ECO:0000313" key="1">
    <source>
        <dbReference type="EMBL" id="QQP55975.1"/>
    </source>
</evidence>
<protein>
    <submittedName>
        <fullName evidence="1">Uncharacterized protein</fullName>
    </submittedName>
</protein>
<dbReference type="OrthoDB" id="392571at2759"/>
<dbReference type="InterPro" id="IPR015421">
    <property type="entry name" value="PyrdxlP-dep_Trfase_major"/>
</dbReference>